<dbReference type="InterPro" id="IPR001089">
    <property type="entry name" value="Chemokine_CXC"/>
</dbReference>
<dbReference type="SUPFAM" id="SSF54117">
    <property type="entry name" value="Interleukin 8-like chemokines"/>
    <property type="match status" value="1"/>
</dbReference>
<evidence type="ECO:0000313" key="13">
    <source>
        <dbReference type="Ensembl" id="ENSMMUP00000068066.1"/>
    </source>
</evidence>
<dbReference type="GO" id="GO:0005615">
    <property type="term" value="C:extracellular space"/>
    <property type="evidence" value="ECO:0007669"/>
    <property type="project" value="UniProtKB-UniRule"/>
</dbReference>
<dbReference type="GO" id="GO:0006955">
    <property type="term" value="P:immune response"/>
    <property type="evidence" value="ECO:0007669"/>
    <property type="project" value="InterPro"/>
</dbReference>
<protein>
    <recommendedName>
        <fullName evidence="11">C-X-C motif chemokine</fullName>
    </recommendedName>
</protein>
<evidence type="ECO:0000256" key="4">
    <source>
        <dbReference type="ARBA" id="ARBA00022514"/>
    </source>
</evidence>
<dbReference type="PRINTS" id="PR00437">
    <property type="entry name" value="SMALLCYTKCXC"/>
</dbReference>
<proteinExistence type="inferred from homology"/>
<dbReference type="OrthoDB" id="8872899at2759"/>
<keyword evidence="3 11" id="KW-0145">Chemotaxis</keyword>
<reference evidence="13" key="3">
    <citation type="submission" date="2025-08" db="UniProtKB">
        <authorList>
            <consortium name="Ensembl"/>
        </authorList>
    </citation>
    <scope>IDENTIFICATION</scope>
    <source>
        <strain evidence="13">17573</strain>
    </source>
</reference>
<evidence type="ECO:0000256" key="11">
    <source>
        <dbReference type="RuleBase" id="RU361149"/>
    </source>
</evidence>
<keyword evidence="4 11" id="KW-0202">Cytokine</keyword>
<keyword evidence="8" id="KW-0339">Growth factor</keyword>
<evidence type="ECO:0000256" key="5">
    <source>
        <dbReference type="ARBA" id="ARBA00022525"/>
    </source>
</evidence>
<evidence type="ECO:0000313" key="14">
    <source>
        <dbReference type="Proteomes" id="UP000006718"/>
    </source>
</evidence>
<comment type="similarity">
    <text evidence="2 11">Belongs to the intercrine alpha (chemokine CxC) family.</text>
</comment>
<dbReference type="Gene3D" id="2.40.50.40">
    <property type="match status" value="1"/>
</dbReference>
<dbReference type="InterPro" id="IPR018048">
    <property type="entry name" value="Chemokine_CXC_CS"/>
</dbReference>
<evidence type="ECO:0000256" key="7">
    <source>
        <dbReference type="ARBA" id="ARBA00022934"/>
    </source>
</evidence>
<dbReference type="Ensembl" id="ENSMMUT00000094905.1">
    <property type="protein sequence ID" value="ENSMMUP00000068066.1"/>
    <property type="gene ID" value="ENSMMUG00000064819.1"/>
</dbReference>
<dbReference type="PROSITE" id="PS00471">
    <property type="entry name" value="SMALL_CYTOKINES_CXC"/>
    <property type="match status" value="1"/>
</dbReference>
<dbReference type="Pfam" id="PF00048">
    <property type="entry name" value="IL8"/>
    <property type="match status" value="1"/>
</dbReference>
<dbReference type="GeneTree" id="ENSGT00940000155233"/>
<dbReference type="InterPro" id="IPR033899">
    <property type="entry name" value="CXC_Chemokine_domain"/>
</dbReference>
<dbReference type="GO" id="GO:0008009">
    <property type="term" value="F:chemokine activity"/>
    <property type="evidence" value="ECO:0007669"/>
    <property type="project" value="InterPro"/>
</dbReference>
<evidence type="ECO:0000256" key="6">
    <source>
        <dbReference type="ARBA" id="ARBA00022729"/>
    </source>
</evidence>
<dbReference type="PANTHER" id="PTHR12015">
    <property type="entry name" value="SMALL INDUCIBLE CYTOKINE A"/>
    <property type="match status" value="1"/>
</dbReference>
<reference evidence="14" key="1">
    <citation type="journal article" date="2007" name="Science">
        <title>Evolutionary and biomedical insights from the rhesus macaque genome.</title>
        <authorList>
            <person name="Gibbs R.A."/>
            <person name="Rogers J."/>
            <person name="Katze M.G."/>
            <person name="Bumgarner R."/>
            <person name="Weinstock G.M."/>
            <person name="Mardis E.R."/>
            <person name="Remington K.A."/>
            <person name="Strausberg R.L."/>
            <person name="Venter J.C."/>
            <person name="Wilson R.K."/>
            <person name="Batzer M.A."/>
            <person name="Bustamante C.D."/>
            <person name="Eichler E.E."/>
            <person name="Hahn M.W."/>
            <person name="Hardison R.C."/>
            <person name="Makova K.D."/>
            <person name="Miller W."/>
            <person name="Milosavljevic A."/>
            <person name="Palermo R.E."/>
            <person name="Siepel A."/>
            <person name="Sikela J.M."/>
            <person name="Attaway T."/>
            <person name="Bell S."/>
            <person name="Bernard K.E."/>
            <person name="Buhay C.J."/>
            <person name="Chandrabose M.N."/>
            <person name="Dao M."/>
            <person name="Davis C."/>
            <person name="Delehaunty K.D."/>
            <person name="Ding Y."/>
            <person name="Dinh H.H."/>
            <person name="Dugan-Rocha S."/>
            <person name="Fulton L.A."/>
            <person name="Gabisi R.A."/>
            <person name="Garner T.T."/>
            <person name="Godfrey J."/>
            <person name="Hawes A.C."/>
            <person name="Hernandez J."/>
            <person name="Hines S."/>
            <person name="Holder M."/>
            <person name="Hume J."/>
            <person name="Jhangiani S.N."/>
            <person name="Joshi V."/>
            <person name="Khan Z.M."/>
            <person name="Kirkness E.F."/>
            <person name="Cree A."/>
            <person name="Fowler R.G."/>
            <person name="Lee S."/>
            <person name="Lewis L.R."/>
            <person name="Li Z."/>
            <person name="Liu Y.-S."/>
            <person name="Moore S.M."/>
            <person name="Muzny D."/>
            <person name="Nazareth L.V."/>
            <person name="Ngo D.N."/>
            <person name="Okwuonu G.O."/>
            <person name="Pai G."/>
            <person name="Parker D."/>
            <person name="Paul H.A."/>
            <person name="Pfannkoch C."/>
            <person name="Pohl C.S."/>
            <person name="Rogers Y.-H.C."/>
            <person name="Ruiz S.J."/>
            <person name="Sabo A."/>
            <person name="Santibanez J."/>
            <person name="Schneider B.W."/>
            <person name="Smith S.M."/>
            <person name="Sodergren E."/>
            <person name="Svatek A.F."/>
            <person name="Utterback T.R."/>
            <person name="Vattathil S."/>
            <person name="Warren W."/>
            <person name="White C.S."/>
            <person name="Chinwalla A.T."/>
            <person name="Feng Y."/>
            <person name="Halpern A.L."/>
            <person name="Hillier L.W."/>
            <person name="Huang X."/>
            <person name="Minx P."/>
            <person name="Nelson J.O."/>
            <person name="Pepin K.H."/>
            <person name="Qin X."/>
            <person name="Sutton G.G."/>
            <person name="Venter E."/>
            <person name="Walenz B.P."/>
            <person name="Wallis J.W."/>
            <person name="Worley K.C."/>
            <person name="Yang S.-P."/>
            <person name="Jones S.M."/>
            <person name="Marra M.A."/>
            <person name="Rocchi M."/>
            <person name="Schein J.E."/>
            <person name="Baertsch R."/>
            <person name="Clarke L."/>
            <person name="Csuros M."/>
            <person name="Glasscock J."/>
            <person name="Harris R.A."/>
            <person name="Havlak P."/>
            <person name="Jackson A.R."/>
            <person name="Jiang H."/>
            <person name="Liu Y."/>
            <person name="Messina D.N."/>
            <person name="Shen Y."/>
            <person name="Song H.X.-Z."/>
            <person name="Wylie T."/>
            <person name="Zhang L."/>
            <person name="Birney E."/>
            <person name="Han K."/>
            <person name="Konkel M.K."/>
            <person name="Lee J."/>
            <person name="Smit A.F.A."/>
            <person name="Ullmer B."/>
            <person name="Wang H."/>
            <person name="Xing J."/>
            <person name="Burhans R."/>
            <person name="Cheng Z."/>
            <person name="Karro J.E."/>
            <person name="Ma J."/>
            <person name="Raney B."/>
            <person name="She X."/>
            <person name="Cox M.J."/>
            <person name="Demuth J.P."/>
            <person name="Dumas L.J."/>
            <person name="Han S.-G."/>
            <person name="Hopkins J."/>
            <person name="Karimpour-Fard A."/>
            <person name="Kim Y.H."/>
            <person name="Pollack J.R."/>
            <person name="Vinar T."/>
            <person name="Addo-Quaye C."/>
            <person name="Degenhardt J."/>
            <person name="Denby A."/>
            <person name="Hubisz M.J."/>
            <person name="Indap A."/>
            <person name="Kosiol C."/>
            <person name="Lahn B.T."/>
            <person name="Lawson H.A."/>
            <person name="Marklein A."/>
            <person name="Nielsen R."/>
            <person name="Vallender E.J."/>
            <person name="Clark A.G."/>
            <person name="Ferguson B."/>
            <person name="Hernandez R.D."/>
            <person name="Hirani K."/>
            <person name="Kehrer-Sawatzki H."/>
            <person name="Kolb J."/>
            <person name="Patil S."/>
            <person name="Pu L.-L."/>
            <person name="Ren Y."/>
            <person name="Smith D.G."/>
            <person name="Wheeler D.A."/>
            <person name="Schenck I."/>
            <person name="Ball E.V."/>
            <person name="Chen R."/>
            <person name="Cooper D.N."/>
            <person name="Giardine B."/>
            <person name="Hsu F."/>
            <person name="Kent W.J."/>
            <person name="Lesk A."/>
            <person name="Nelson D.L."/>
            <person name="O'brien W.E."/>
            <person name="Pruefer K."/>
            <person name="Stenson P.D."/>
            <person name="Wallace J.C."/>
            <person name="Ke H."/>
            <person name="Liu X.-M."/>
            <person name="Wang P."/>
            <person name="Xiang A.P."/>
            <person name="Yang F."/>
            <person name="Barber G.P."/>
            <person name="Haussler D."/>
            <person name="Karolchik D."/>
            <person name="Kern A.D."/>
            <person name="Kuhn R.M."/>
            <person name="Smith K.E."/>
            <person name="Zwieg A.S."/>
        </authorList>
    </citation>
    <scope>NUCLEOTIDE SEQUENCE [LARGE SCALE GENOMIC DNA]</scope>
    <source>
        <strain evidence="14">17573</strain>
    </source>
</reference>
<dbReference type="FunFam" id="2.40.50.40:FF:000004">
    <property type="entry name" value="C-X-C motif chemokine"/>
    <property type="match status" value="1"/>
</dbReference>
<gene>
    <name evidence="13" type="primary">LOC703390</name>
</gene>
<feature type="domain" description="Chemokine interleukin-8-like" evidence="12">
    <location>
        <begin position="85"/>
        <end position="145"/>
    </location>
</feature>
<keyword evidence="9" id="KW-1015">Disulfide bond</keyword>
<dbReference type="SMART" id="SM00199">
    <property type="entry name" value="SCY"/>
    <property type="match status" value="1"/>
</dbReference>
<dbReference type="InterPro" id="IPR001811">
    <property type="entry name" value="Chemokine_IL8-like_dom"/>
</dbReference>
<dbReference type="VEuPathDB" id="HostDB:ENSMMUG00000064819"/>
<evidence type="ECO:0000256" key="8">
    <source>
        <dbReference type="ARBA" id="ARBA00023030"/>
    </source>
</evidence>
<dbReference type="PANTHER" id="PTHR12015:SF192">
    <property type="entry name" value="GROWTH-REGULATED ALPHA PROTEIN"/>
    <property type="match status" value="1"/>
</dbReference>
<dbReference type="AlphaFoldDB" id="A0A5F7ZSE0"/>
<dbReference type="GeneID" id="703390"/>
<dbReference type="InterPro" id="IPR039809">
    <property type="entry name" value="Chemokine_b/g/d"/>
</dbReference>
<keyword evidence="14" id="KW-1185">Reference proteome</keyword>
<evidence type="ECO:0000256" key="10">
    <source>
        <dbReference type="ARBA" id="ARBA00023198"/>
    </source>
</evidence>
<dbReference type="RefSeq" id="XP_001091688.4">
    <property type="nucleotide sequence ID" value="XM_001091688.4"/>
</dbReference>
<organism evidence="13 14">
    <name type="scientific">Macaca mulatta</name>
    <name type="common">Rhesus macaque</name>
    <dbReference type="NCBI Taxonomy" id="9544"/>
    <lineage>
        <taxon>Eukaryota</taxon>
        <taxon>Metazoa</taxon>
        <taxon>Chordata</taxon>
        <taxon>Craniata</taxon>
        <taxon>Vertebrata</taxon>
        <taxon>Euteleostomi</taxon>
        <taxon>Mammalia</taxon>
        <taxon>Eutheria</taxon>
        <taxon>Euarchontoglires</taxon>
        <taxon>Primates</taxon>
        <taxon>Haplorrhini</taxon>
        <taxon>Catarrhini</taxon>
        <taxon>Cercopithecidae</taxon>
        <taxon>Cercopithecinae</taxon>
        <taxon>Macaca</taxon>
    </lineage>
</organism>
<sequence length="198" mass="21715">MTSQPQPCIKTVHRSRAATEPGLQAPSCQFPCSSHRRPTSVLSLMACAAPHAVPGPPRLLRVALLLLVLLVATCRRAAGAPVVTELRCQCLQTLQGIHPKNIRSVNVKFPGPHCAQTEVIAALKNGQKVCLNSTAPMVQKIIQKMLNSGNANGPREKEKAYPLQFLKESILRGIKVKEEKQLAPRHTWTVFNVFNCFL</sequence>
<keyword evidence="7" id="KW-0164">Citrullination</keyword>
<evidence type="ECO:0000259" key="12">
    <source>
        <dbReference type="SMART" id="SM00199"/>
    </source>
</evidence>
<dbReference type="CDD" id="cd00273">
    <property type="entry name" value="Chemokine_CXC"/>
    <property type="match status" value="1"/>
</dbReference>
<evidence type="ECO:0000256" key="9">
    <source>
        <dbReference type="ARBA" id="ARBA00023157"/>
    </source>
</evidence>
<evidence type="ECO:0000256" key="1">
    <source>
        <dbReference type="ARBA" id="ARBA00004613"/>
    </source>
</evidence>
<keyword evidence="6" id="KW-0732">Signal</keyword>
<comment type="subcellular location">
    <subcellularLocation>
        <location evidence="1 11">Secreted</location>
    </subcellularLocation>
</comment>
<dbReference type="GO" id="GO:0006954">
    <property type="term" value="P:inflammatory response"/>
    <property type="evidence" value="ECO:0007669"/>
    <property type="project" value="UniProtKB-KW"/>
</dbReference>
<dbReference type="InParanoid" id="A0A5F7ZSE0"/>
<evidence type="ECO:0000256" key="3">
    <source>
        <dbReference type="ARBA" id="ARBA00022500"/>
    </source>
</evidence>
<keyword evidence="10" id="KW-0395">Inflammatory response</keyword>
<dbReference type="SMR" id="A0A5F7ZSE0"/>
<dbReference type="KEGG" id="mcc:703390"/>
<evidence type="ECO:0000256" key="2">
    <source>
        <dbReference type="ARBA" id="ARBA00010665"/>
    </source>
</evidence>
<dbReference type="OMA" id="CQFPCSS"/>
<accession>A0A5F7ZSE0</accession>
<name>A0A5F7ZSE0_MACMU</name>
<dbReference type="Bgee" id="ENSMMUG00000064819">
    <property type="expression patterns" value="Expressed in spleen and 12 other cell types or tissues"/>
</dbReference>
<dbReference type="InterPro" id="IPR036048">
    <property type="entry name" value="Interleukin_8-like_sf"/>
</dbReference>
<dbReference type="STRING" id="9544.ENSMMUP00000068066"/>
<dbReference type="Proteomes" id="UP000006718">
    <property type="component" value="Chromosome 5"/>
</dbReference>
<keyword evidence="5 11" id="KW-0964">Secreted</keyword>
<dbReference type="GO" id="GO:0008083">
    <property type="term" value="F:growth factor activity"/>
    <property type="evidence" value="ECO:0007669"/>
    <property type="project" value="UniProtKB-KW"/>
</dbReference>
<dbReference type="PRINTS" id="PR00436">
    <property type="entry name" value="INTERLEUKIN8"/>
</dbReference>
<reference evidence="13" key="4">
    <citation type="submission" date="2025-09" db="UniProtKB">
        <authorList>
            <consortium name="Ensembl"/>
        </authorList>
    </citation>
    <scope>IDENTIFICATION</scope>
    <source>
        <strain evidence="13">17573</strain>
    </source>
</reference>
<reference evidence="13" key="2">
    <citation type="submission" date="2019-01" db="EMBL/GenBank/DDBJ databases">
        <authorList>
            <person name="Graves T."/>
            <person name="Eichler E.E."/>
            <person name="Wilson R.K."/>
        </authorList>
    </citation>
    <scope>NUCLEOTIDE SEQUENCE [LARGE SCALE GENOMIC DNA]</scope>
    <source>
        <strain evidence="13">17573</strain>
    </source>
</reference>